<reference evidence="3 4" key="1">
    <citation type="journal article" date="2016" name="Nat. Commun.">
        <title>Thousands of microbial genomes shed light on interconnected biogeochemical processes in an aquifer system.</title>
        <authorList>
            <person name="Anantharaman K."/>
            <person name="Brown C.T."/>
            <person name="Hug L.A."/>
            <person name="Sharon I."/>
            <person name="Castelle C.J."/>
            <person name="Probst A.J."/>
            <person name="Thomas B.C."/>
            <person name="Singh A."/>
            <person name="Wilkins M.J."/>
            <person name="Karaoz U."/>
            <person name="Brodie E.L."/>
            <person name="Williams K.H."/>
            <person name="Hubbard S.S."/>
            <person name="Banfield J.F."/>
        </authorList>
    </citation>
    <scope>NUCLEOTIDE SEQUENCE [LARGE SCALE GENOMIC DNA]</scope>
</reference>
<evidence type="ECO:0000313" key="4">
    <source>
        <dbReference type="Proteomes" id="UP000177876"/>
    </source>
</evidence>
<dbReference type="InterPro" id="IPR043519">
    <property type="entry name" value="NT_sf"/>
</dbReference>
<evidence type="ECO:0000256" key="1">
    <source>
        <dbReference type="ARBA" id="ARBA00010574"/>
    </source>
</evidence>
<organism evidence="3 4">
    <name type="scientific">Candidatus Solincola sediminis</name>
    <dbReference type="NCBI Taxonomy" id="1797199"/>
    <lineage>
        <taxon>Bacteria</taxon>
        <taxon>Bacillati</taxon>
        <taxon>Actinomycetota</taxon>
        <taxon>Candidatus Geothermincolia</taxon>
        <taxon>Candidatus Geothermincolales</taxon>
        <taxon>Candidatus Geothermincolaceae</taxon>
        <taxon>Candidatus Solincola</taxon>
    </lineage>
</organism>
<dbReference type="PANTHER" id="PTHR21043:SF0">
    <property type="entry name" value="MITOCHONDRIAL ASSEMBLY OF RIBOSOMAL LARGE SUBUNIT PROTEIN 1"/>
    <property type="match status" value="1"/>
</dbReference>
<keyword evidence="2" id="KW-0963">Cytoplasm</keyword>
<protein>
    <recommendedName>
        <fullName evidence="2">Ribosomal silencing factor RsfS</fullName>
    </recommendedName>
</protein>
<dbReference type="PANTHER" id="PTHR21043">
    <property type="entry name" value="IOJAP SUPERFAMILY ORTHOLOG"/>
    <property type="match status" value="1"/>
</dbReference>
<dbReference type="AlphaFoldDB" id="A0A1F2WRW4"/>
<evidence type="ECO:0000313" key="3">
    <source>
        <dbReference type="EMBL" id="OFW59621.1"/>
    </source>
</evidence>
<sequence length="118" mass="13788">MAIAAARAASSKKADDVLVMDMRDVFILTDYFVICSGNTDRQVASIQDAVEETLRKLGAKPIRREGEQHRRWVLLDYVDIVVHIFRQEEREYYEIERLWKDAPLVEWEDEEQKATSSL</sequence>
<dbReference type="GO" id="GO:0043023">
    <property type="term" value="F:ribosomal large subunit binding"/>
    <property type="evidence" value="ECO:0007669"/>
    <property type="project" value="TreeGrafter"/>
</dbReference>
<dbReference type="SUPFAM" id="SSF81301">
    <property type="entry name" value="Nucleotidyltransferase"/>
    <property type="match status" value="1"/>
</dbReference>
<name>A0A1F2WRW4_9ACTN</name>
<comment type="caution">
    <text evidence="3">The sequence shown here is derived from an EMBL/GenBank/DDBJ whole genome shotgun (WGS) entry which is preliminary data.</text>
</comment>
<dbReference type="GO" id="GO:0017148">
    <property type="term" value="P:negative regulation of translation"/>
    <property type="evidence" value="ECO:0007669"/>
    <property type="project" value="UniProtKB-UniRule"/>
</dbReference>
<dbReference type="Proteomes" id="UP000177876">
    <property type="component" value="Unassembled WGS sequence"/>
</dbReference>
<gene>
    <name evidence="2" type="primary">rsfS</name>
    <name evidence="3" type="ORF">A2Y75_01420</name>
</gene>
<comment type="subunit">
    <text evidence="2">Interacts with ribosomal protein uL14 (rplN).</text>
</comment>
<comment type="subcellular location">
    <subcellularLocation>
        <location evidence="2">Cytoplasm</location>
    </subcellularLocation>
</comment>
<dbReference type="STRING" id="1797197.A2Y75_01420"/>
<dbReference type="Gene3D" id="3.30.460.10">
    <property type="entry name" value="Beta Polymerase, domain 2"/>
    <property type="match status" value="1"/>
</dbReference>
<comment type="function">
    <text evidence="2">Functions as a ribosomal silencing factor. Interacts with ribosomal protein uL14 (rplN), blocking formation of intersubunit bridge B8. Prevents association of the 30S and 50S ribosomal subunits and the formation of functional ribosomes, thus repressing translation.</text>
</comment>
<evidence type="ECO:0000256" key="2">
    <source>
        <dbReference type="HAMAP-Rule" id="MF_01477"/>
    </source>
</evidence>
<dbReference type="HAMAP" id="MF_01477">
    <property type="entry name" value="Iojap_RsfS"/>
    <property type="match status" value="1"/>
</dbReference>
<dbReference type="GO" id="GO:0042256">
    <property type="term" value="P:cytosolic ribosome assembly"/>
    <property type="evidence" value="ECO:0007669"/>
    <property type="project" value="UniProtKB-UniRule"/>
</dbReference>
<comment type="similarity">
    <text evidence="1 2">Belongs to the Iojap/RsfS family.</text>
</comment>
<dbReference type="InterPro" id="IPR004394">
    <property type="entry name" value="Iojap/RsfS/C7orf30"/>
</dbReference>
<keyword evidence="2" id="KW-0678">Repressor</keyword>
<dbReference type="Pfam" id="PF02410">
    <property type="entry name" value="RsfS"/>
    <property type="match status" value="1"/>
</dbReference>
<dbReference type="GO" id="GO:0090071">
    <property type="term" value="P:negative regulation of ribosome biogenesis"/>
    <property type="evidence" value="ECO:0007669"/>
    <property type="project" value="UniProtKB-UniRule"/>
</dbReference>
<dbReference type="GO" id="GO:0005737">
    <property type="term" value="C:cytoplasm"/>
    <property type="evidence" value="ECO:0007669"/>
    <property type="project" value="UniProtKB-SubCell"/>
</dbReference>
<proteinExistence type="inferred from homology"/>
<dbReference type="NCBIfam" id="TIGR00090">
    <property type="entry name" value="rsfS_iojap_ybeB"/>
    <property type="match status" value="1"/>
</dbReference>
<keyword evidence="2" id="KW-0810">Translation regulation</keyword>
<dbReference type="EMBL" id="MELK01000013">
    <property type="protein sequence ID" value="OFW59621.1"/>
    <property type="molecule type" value="Genomic_DNA"/>
</dbReference>
<accession>A0A1F2WRW4</accession>